<comment type="caution">
    <text evidence="1">The sequence shown here is derived from an EMBL/GenBank/DDBJ whole genome shotgun (WGS) entry which is preliminary data.</text>
</comment>
<sequence length="59" mass="6924">KEKKEQETNMTKITLRQQKTFHSHHTDSKNCTDYDDLKDDGFKIDSSEDSSKNSNDEMN</sequence>
<evidence type="ECO:0000313" key="1">
    <source>
        <dbReference type="EMBL" id="CAG8797052.1"/>
    </source>
</evidence>
<protein>
    <submittedName>
        <fullName evidence="1">11216_t:CDS:1</fullName>
    </submittedName>
</protein>
<dbReference type="Proteomes" id="UP000789366">
    <property type="component" value="Unassembled WGS sequence"/>
</dbReference>
<name>A0ACA9RKJ7_9GLOM</name>
<organism evidence="1 2">
    <name type="scientific">Cetraspora pellucida</name>
    <dbReference type="NCBI Taxonomy" id="1433469"/>
    <lineage>
        <taxon>Eukaryota</taxon>
        <taxon>Fungi</taxon>
        <taxon>Fungi incertae sedis</taxon>
        <taxon>Mucoromycota</taxon>
        <taxon>Glomeromycotina</taxon>
        <taxon>Glomeromycetes</taxon>
        <taxon>Diversisporales</taxon>
        <taxon>Gigasporaceae</taxon>
        <taxon>Cetraspora</taxon>
    </lineage>
</organism>
<evidence type="ECO:0000313" key="2">
    <source>
        <dbReference type="Proteomes" id="UP000789366"/>
    </source>
</evidence>
<keyword evidence="2" id="KW-1185">Reference proteome</keyword>
<dbReference type="EMBL" id="CAJVPW010075406">
    <property type="protein sequence ID" value="CAG8797052.1"/>
    <property type="molecule type" value="Genomic_DNA"/>
</dbReference>
<reference evidence="1" key="1">
    <citation type="submission" date="2021-06" db="EMBL/GenBank/DDBJ databases">
        <authorList>
            <person name="Kallberg Y."/>
            <person name="Tangrot J."/>
            <person name="Rosling A."/>
        </authorList>
    </citation>
    <scope>NUCLEOTIDE SEQUENCE</scope>
    <source>
        <strain evidence="1">28 12/20/2015</strain>
    </source>
</reference>
<feature type="non-terminal residue" evidence="1">
    <location>
        <position position="1"/>
    </location>
</feature>
<accession>A0ACA9RKJ7</accession>
<gene>
    <name evidence="1" type="ORF">SPELUC_LOCUS17726</name>
</gene>
<proteinExistence type="predicted"/>